<reference evidence="2" key="1">
    <citation type="submission" date="2016-10" db="EMBL/GenBank/DDBJ databases">
        <authorList>
            <person name="Benchimol M."/>
            <person name="Almeida L.G."/>
            <person name="Vasconcelos A.T."/>
            <person name="Perreira-Neves A."/>
            <person name="Rosa I.A."/>
            <person name="Tasca T."/>
            <person name="Bogo M.R."/>
            <person name="de Souza W."/>
        </authorList>
    </citation>
    <scope>NUCLEOTIDE SEQUENCE [LARGE SCALE GENOMIC DNA]</scope>
    <source>
        <strain evidence="2">K</strain>
    </source>
</reference>
<evidence type="ECO:0000313" key="3">
    <source>
        <dbReference type="Proteomes" id="UP000179807"/>
    </source>
</evidence>
<gene>
    <name evidence="2" type="ORF">TRFO_14422</name>
</gene>
<accession>A0A1J4KW16</accession>
<comment type="caution">
    <text evidence="2">The sequence shown here is derived from an EMBL/GenBank/DDBJ whole genome shotgun (WGS) entry which is preliminary data.</text>
</comment>
<evidence type="ECO:0000259" key="1">
    <source>
        <dbReference type="Pfam" id="PF17745"/>
    </source>
</evidence>
<dbReference type="GeneID" id="94832509"/>
<dbReference type="VEuPathDB" id="TrichDB:TRFO_14422"/>
<keyword evidence="3" id="KW-1185">Reference proteome</keyword>
<dbReference type="PANTHER" id="PTHR13383">
    <property type="entry name" value="RIBONUCLEASE H2 SUBUNIT B"/>
    <property type="match status" value="1"/>
</dbReference>
<dbReference type="AlphaFoldDB" id="A0A1J4KW16"/>
<dbReference type="GO" id="GO:0032299">
    <property type="term" value="C:ribonuclease H2 complex"/>
    <property type="evidence" value="ECO:0007669"/>
    <property type="project" value="InterPro"/>
</dbReference>
<dbReference type="PANTHER" id="PTHR13383:SF11">
    <property type="entry name" value="RIBONUCLEASE H2 SUBUNIT B"/>
    <property type="match status" value="1"/>
</dbReference>
<feature type="domain" description="Rnh202 triple barrel" evidence="1">
    <location>
        <begin position="6"/>
        <end position="72"/>
    </location>
</feature>
<dbReference type="EMBL" id="MLAK01000272">
    <property type="protein sequence ID" value="OHT15080.1"/>
    <property type="molecule type" value="Genomic_DNA"/>
</dbReference>
<dbReference type="InterPro" id="IPR041195">
    <property type="entry name" value="Rnh202_N"/>
</dbReference>
<protein>
    <recommendedName>
        <fullName evidence="1">Rnh202 triple barrel domain-containing protein</fullName>
    </recommendedName>
</protein>
<dbReference type="GO" id="GO:0005654">
    <property type="term" value="C:nucleoplasm"/>
    <property type="evidence" value="ECO:0007669"/>
    <property type="project" value="TreeGrafter"/>
</dbReference>
<dbReference type="InterPro" id="IPR040456">
    <property type="entry name" value="RNase_H2_suB"/>
</dbReference>
<evidence type="ECO:0000313" key="2">
    <source>
        <dbReference type="EMBL" id="OHT15080.1"/>
    </source>
</evidence>
<dbReference type="OrthoDB" id="29098at2759"/>
<dbReference type="RefSeq" id="XP_068368216.1">
    <property type="nucleotide sequence ID" value="XM_068497805.1"/>
</dbReference>
<organism evidence="2 3">
    <name type="scientific">Tritrichomonas foetus</name>
    <dbReference type="NCBI Taxonomy" id="1144522"/>
    <lineage>
        <taxon>Eukaryota</taxon>
        <taxon>Metamonada</taxon>
        <taxon>Parabasalia</taxon>
        <taxon>Tritrichomonadida</taxon>
        <taxon>Tritrichomonadidae</taxon>
        <taxon>Tritrichomonas</taxon>
    </lineage>
</organism>
<sequence length="240" mass="28570">MTKVALLPNQIFDNSPPQIILLPHPRTGKQSPFLIHNEKLFEIFDAGQLQQRSFFVGNQLIMNGQIIITSEIHPIIVVFPLMKKRGNEFFLLERYFFDTPYIQIASLVLPCLKNFGDFEVFYNQSYWGFDEKKFDEFIDRKFGRLCEYVRITSDLSEMVIQQRAFDILRHYLPIKYMDFYRDKLSEKFPDAFPKIILRYSPPPKVEQKPKVKKIIKKRIPKYLRNNTVITSFFKPQKVKT</sequence>
<dbReference type="Proteomes" id="UP000179807">
    <property type="component" value="Unassembled WGS sequence"/>
</dbReference>
<dbReference type="GO" id="GO:0006401">
    <property type="term" value="P:RNA catabolic process"/>
    <property type="evidence" value="ECO:0007669"/>
    <property type="project" value="TreeGrafter"/>
</dbReference>
<proteinExistence type="predicted"/>
<dbReference type="Pfam" id="PF17745">
    <property type="entry name" value="Ydr279_N"/>
    <property type="match status" value="1"/>
</dbReference>
<dbReference type="Gene3D" id="2.20.25.530">
    <property type="match status" value="1"/>
</dbReference>
<name>A0A1J4KW16_9EUKA</name>